<evidence type="ECO:0000256" key="4">
    <source>
        <dbReference type="SAM" id="MobiDB-lite"/>
    </source>
</evidence>
<keyword evidence="7" id="KW-1185">Reference proteome</keyword>
<dbReference type="Pfam" id="PF00392">
    <property type="entry name" value="GntR"/>
    <property type="match status" value="1"/>
</dbReference>
<dbReference type="PROSITE" id="PS50949">
    <property type="entry name" value="HTH_GNTR"/>
    <property type="match status" value="1"/>
</dbReference>
<dbReference type="PANTHER" id="PTHR44846">
    <property type="entry name" value="MANNOSYL-D-GLYCERATE TRANSPORT/METABOLISM SYSTEM REPRESSOR MNGR-RELATED"/>
    <property type="match status" value="1"/>
</dbReference>
<name>A0ABS3QYQ7_9ACTN</name>
<comment type="caution">
    <text evidence="6">The sequence shown here is derived from an EMBL/GenBank/DDBJ whole genome shotgun (WGS) entry which is preliminary data.</text>
</comment>
<proteinExistence type="predicted"/>
<dbReference type="PANTHER" id="PTHR44846:SF1">
    <property type="entry name" value="MANNOSYL-D-GLYCERATE TRANSPORT_METABOLISM SYSTEM REPRESSOR MNGR-RELATED"/>
    <property type="match status" value="1"/>
</dbReference>
<evidence type="ECO:0000256" key="1">
    <source>
        <dbReference type="ARBA" id="ARBA00023015"/>
    </source>
</evidence>
<dbReference type="EMBL" id="JAGEOK010000009">
    <property type="protein sequence ID" value="MBO2439081.1"/>
    <property type="molecule type" value="Genomic_DNA"/>
</dbReference>
<dbReference type="InterPro" id="IPR000524">
    <property type="entry name" value="Tscrpt_reg_HTH_GntR"/>
</dbReference>
<evidence type="ECO:0000259" key="5">
    <source>
        <dbReference type="PROSITE" id="PS50949"/>
    </source>
</evidence>
<keyword evidence="1" id="KW-0805">Transcription regulation</keyword>
<dbReference type="SUPFAM" id="SSF46785">
    <property type="entry name" value="Winged helix' DNA-binding domain"/>
    <property type="match status" value="1"/>
</dbReference>
<organism evidence="6 7">
    <name type="scientific">Actinomadura nitritigenes</name>
    <dbReference type="NCBI Taxonomy" id="134602"/>
    <lineage>
        <taxon>Bacteria</taxon>
        <taxon>Bacillati</taxon>
        <taxon>Actinomycetota</taxon>
        <taxon>Actinomycetes</taxon>
        <taxon>Streptosporangiales</taxon>
        <taxon>Thermomonosporaceae</taxon>
        <taxon>Actinomadura</taxon>
    </lineage>
</organism>
<accession>A0ABS3QYQ7</accession>
<dbReference type="SMART" id="SM00345">
    <property type="entry name" value="HTH_GNTR"/>
    <property type="match status" value="1"/>
</dbReference>
<dbReference type="InterPro" id="IPR050679">
    <property type="entry name" value="Bact_HTH_transcr_reg"/>
</dbReference>
<evidence type="ECO:0000313" key="6">
    <source>
        <dbReference type="EMBL" id="MBO2439081.1"/>
    </source>
</evidence>
<evidence type="ECO:0000313" key="7">
    <source>
        <dbReference type="Proteomes" id="UP000666915"/>
    </source>
</evidence>
<feature type="domain" description="HTH gntR-type" evidence="5">
    <location>
        <begin position="16"/>
        <end position="82"/>
    </location>
</feature>
<gene>
    <name evidence="6" type="ORF">J4557_16295</name>
</gene>
<dbReference type="Proteomes" id="UP000666915">
    <property type="component" value="Unassembled WGS sequence"/>
</dbReference>
<dbReference type="InterPro" id="IPR036390">
    <property type="entry name" value="WH_DNA-bd_sf"/>
</dbReference>
<protein>
    <submittedName>
        <fullName evidence="6">GntR family transcriptional regulator</fullName>
    </submittedName>
</protein>
<dbReference type="Gene3D" id="1.10.10.10">
    <property type="entry name" value="Winged helix-like DNA-binding domain superfamily/Winged helix DNA-binding domain"/>
    <property type="match status" value="1"/>
</dbReference>
<reference evidence="6 7" key="1">
    <citation type="submission" date="2021-03" db="EMBL/GenBank/DDBJ databases">
        <authorList>
            <person name="Kanchanasin P."/>
            <person name="Saeng-In P."/>
            <person name="Phongsopitanun W."/>
            <person name="Yuki M."/>
            <person name="Kudo T."/>
            <person name="Ohkuma M."/>
            <person name="Tanasupawat S."/>
        </authorList>
    </citation>
    <scope>NUCLEOTIDE SEQUENCE [LARGE SCALE GENOMIC DNA]</scope>
    <source>
        <strain evidence="6 7">L46</strain>
    </source>
</reference>
<sequence>MPFYRGRVSIDMDGPDPLYVQIADLLEARIAAGSIGRRLPSVRTIAQEFGVAHATAAHAVQELTRRGVVKTTPGRGTFVQAPAEGPDGDGGGSAG</sequence>
<keyword evidence="2" id="KW-0238">DNA-binding</keyword>
<keyword evidence="3" id="KW-0804">Transcription</keyword>
<dbReference type="InterPro" id="IPR036388">
    <property type="entry name" value="WH-like_DNA-bd_sf"/>
</dbReference>
<evidence type="ECO:0000256" key="2">
    <source>
        <dbReference type="ARBA" id="ARBA00023125"/>
    </source>
</evidence>
<feature type="region of interest" description="Disordered" evidence="4">
    <location>
        <begin position="72"/>
        <end position="95"/>
    </location>
</feature>
<evidence type="ECO:0000256" key="3">
    <source>
        <dbReference type="ARBA" id="ARBA00023163"/>
    </source>
</evidence>